<sequence length="121" mass="13244">MDEYAAIESRFESNFWSLVSDNMARPVGIEARGVLEVGLEEEDDGVVSSGSVMGVELCPPLTSLVKVLRPQCVFLCGCIQGIELSYHDWAIFARASSINSHLIRSLTQTVCHAVDLSCPRL</sequence>
<dbReference type="Proteomes" id="UP001234989">
    <property type="component" value="Chromosome 11"/>
</dbReference>
<dbReference type="AlphaFoldDB" id="A0AAF0ZZL7"/>
<evidence type="ECO:0000313" key="1">
    <source>
        <dbReference type="EMBL" id="WMV54634.1"/>
    </source>
</evidence>
<protein>
    <submittedName>
        <fullName evidence="1">Uncharacterized protein</fullName>
    </submittedName>
</protein>
<gene>
    <name evidence="1" type="ORF">MTR67_048019</name>
</gene>
<keyword evidence="2" id="KW-1185">Reference proteome</keyword>
<accession>A0AAF0ZZL7</accession>
<reference evidence="1" key="1">
    <citation type="submission" date="2023-08" db="EMBL/GenBank/DDBJ databases">
        <title>A de novo genome assembly of Solanum verrucosum Schlechtendal, a Mexican diploid species geographically isolated from the other diploid A-genome species in potato relatives.</title>
        <authorList>
            <person name="Hosaka K."/>
        </authorList>
    </citation>
    <scope>NUCLEOTIDE SEQUENCE</scope>
    <source>
        <tissue evidence="1">Young leaves</tissue>
    </source>
</reference>
<evidence type="ECO:0000313" key="2">
    <source>
        <dbReference type="Proteomes" id="UP001234989"/>
    </source>
</evidence>
<name>A0AAF0ZZL7_SOLVR</name>
<proteinExistence type="predicted"/>
<dbReference type="EMBL" id="CP133622">
    <property type="protein sequence ID" value="WMV54634.1"/>
    <property type="molecule type" value="Genomic_DNA"/>
</dbReference>
<organism evidence="1 2">
    <name type="scientific">Solanum verrucosum</name>
    <dbReference type="NCBI Taxonomy" id="315347"/>
    <lineage>
        <taxon>Eukaryota</taxon>
        <taxon>Viridiplantae</taxon>
        <taxon>Streptophyta</taxon>
        <taxon>Embryophyta</taxon>
        <taxon>Tracheophyta</taxon>
        <taxon>Spermatophyta</taxon>
        <taxon>Magnoliopsida</taxon>
        <taxon>eudicotyledons</taxon>
        <taxon>Gunneridae</taxon>
        <taxon>Pentapetalae</taxon>
        <taxon>asterids</taxon>
        <taxon>lamiids</taxon>
        <taxon>Solanales</taxon>
        <taxon>Solanaceae</taxon>
        <taxon>Solanoideae</taxon>
        <taxon>Solaneae</taxon>
        <taxon>Solanum</taxon>
    </lineage>
</organism>